<dbReference type="CDD" id="cd02042">
    <property type="entry name" value="ParAB_family"/>
    <property type="match status" value="1"/>
</dbReference>
<dbReference type="Pfam" id="PF13614">
    <property type="entry name" value="AAA_31"/>
    <property type="match status" value="1"/>
</dbReference>
<sequence>MAKVISIFNQAGGVSKSTVTHNLGYHLAIRKHSVLLVDMDPQASLTTFMGLEPPDLKKTMYDALSKEEPLPIEKDLDGLDLAPSNILLADCEQELVLALKREERLKEVLALVTEQYDFILIDCPPSLGLLSLISLVASNHVLVPIETQYKAFKGTDSLLKTISKVQLRLNKSLRIAGFVPTKYASRNSLDRQVLEAMQKQLSPLAPVFSPLPTATSLALASKKGVPLALCSGSSRNQPILTLFDELAEAMEEV</sequence>
<dbReference type="SUPFAM" id="SSF52540">
    <property type="entry name" value="P-loop containing nucleoside triphosphate hydrolases"/>
    <property type="match status" value="1"/>
</dbReference>
<comment type="caution">
    <text evidence="3">The sequence shown here is derived from an EMBL/GenBank/DDBJ whole genome shotgun (WGS) entry which is preliminary data.</text>
</comment>
<reference evidence="3" key="2">
    <citation type="journal article" date="2022" name="Microbiol. Resour. Announc.">
        <title>Metagenome Sequencing to Explore Phylogenomics of Terrestrial Cyanobacteria.</title>
        <authorList>
            <person name="Ward R.D."/>
            <person name="Stajich J.E."/>
            <person name="Johansen J.R."/>
            <person name="Huntemann M."/>
            <person name="Clum A."/>
            <person name="Foster B."/>
            <person name="Foster B."/>
            <person name="Roux S."/>
            <person name="Palaniappan K."/>
            <person name="Varghese N."/>
            <person name="Mukherjee S."/>
            <person name="Reddy T.B.K."/>
            <person name="Daum C."/>
            <person name="Copeland A."/>
            <person name="Chen I.A."/>
            <person name="Ivanova N.N."/>
            <person name="Kyrpides N.C."/>
            <person name="Shapiro N."/>
            <person name="Eloe-Fadrosh E.A."/>
            <person name="Pietrasiak N."/>
        </authorList>
    </citation>
    <scope>NUCLEOTIDE SEQUENCE</scope>
    <source>
        <strain evidence="3">CPER-KK1</strain>
    </source>
</reference>
<dbReference type="PANTHER" id="PTHR13696:SF52">
    <property type="entry name" value="PARA FAMILY PROTEIN CT_582"/>
    <property type="match status" value="1"/>
</dbReference>
<evidence type="ECO:0000256" key="1">
    <source>
        <dbReference type="ARBA" id="ARBA00006976"/>
    </source>
</evidence>
<dbReference type="AlphaFoldDB" id="A0A951PNL5"/>
<dbReference type="InterPro" id="IPR050678">
    <property type="entry name" value="DNA_Partitioning_ATPase"/>
</dbReference>
<dbReference type="InterPro" id="IPR027417">
    <property type="entry name" value="P-loop_NTPase"/>
</dbReference>
<dbReference type="EMBL" id="JAHHIF010000024">
    <property type="protein sequence ID" value="MBW4546347.1"/>
    <property type="molecule type" value="Genomic_DNA"/>
</dbReference>
<feature type="domain" description="AAA" evidence="2">
    <location>
        <begin position="2"/>
        <end position="175"/>
    </location>
</feature>
<dbReference type="Gene3D" id="3.40.50.300">
    <property type="entry name" value="P-loop containing nucleotide triphosphate hydrolases"/>
    <property type="match status" value="1"/>
</dbReference>
<evidence type="ECO:0000259" key="2">
    <source>
        <dbReference type="Pfam" id="PF13614"/>
    </source>
</evidence>
<gene>
    <name evidence="3" type="ORF">KME25_18160</name>
</gene>
<comment type="similarity">
    <text evidence="1">Belongs to the ParA family.</text>
</comment>
<proteinExistence type="inferred from homology"/>
<accession>A0A951PNL5</accession>
<name>A0A951PNL5_9CYAN</name>
<evidence type="ECO:0000313" key="4">
    <source>
        <dbReference type="Proteomes" id="UP000753908"/>
    </source>
</evidence>
<reference evidence="3" key="1">
    <citation type="submission" date="2021-05" db="EMBL/GenBank/DDBJ databases">
        <authorList>
            <person name="Pietrasiak N."/>
            <person name="Ward R."/>
            <person name="Stajich J.E."/>
            <person name="Kurbessoian T."/>
        </authorList>
    </citation>
    <scope>NUCLEOTIDE SEQUENCE</scope>
    <source>
        <strain evidence="3">CPER-KK1</strain>
    </source>
</reference>
<dbReference type="Proteomes" id="UP000753908">
    <property type="component" value="Unassembled WGS sequence"/>
</dbReference>
<dbReference type="FunFam" id="3.40.50.300:FF:000285">
    <property type="entry name" value="Sporulation initiation inhibitor Soj"/>
    <property type="match status" value="1"/>
</dbReference>
<dbReference type="PANTHER" id="PTHR13696">
    <property type="entry name" value="P-LOOP CONTAINING NUCLEOSIDE TRIPHOSPHATE HYDROLASE"/>
    <property type="match status" value="1"/>
</dbReference>
<dbReference type="InterPro" id="IPR025669">
    <property type="entry name" value="AAA_dom"/>
</dbReference>
<protein>
    <submittedName>
        <fullName evidence="3">ParA family protein</fullName>
    </submittedName>
</protein>
<evidence type="ECO:0000313" key="3">
    <source>
        <dbReference type="EMBL" id="MBW4546347.1"/>
    </source>
</evidence>
<organism evidence="3 4">
    <name type="scientific">Symplocastrum torsivum CPER-KK1</name>
    <dbReference type="NCBI Taxonomy" id="450513"/>
    <lineage>
        <taxon>Bacteria</taxon>
        <taxon>Bacillati</taxon>
        <taxon>Cyanobacteriota</taxon>
        <taxon>Cyanophyceae</taxon>
        <taxon>Oscillatoriophycideae</taxon>
        <taxon>Oscillatoriales</taxon>
        <taxon>Microcoleaceae</taxon>
        <taxon>Symplocastrum</taxon>
    </lineage>
</organism>